<gene>
    <name evidence="2" type="primary">ga08224</name>
    <name evidence="2" type="ORF">PR202_ga08224</name>
</gene>
<accession>A0AAV5C2N8</accession>
<dbReference type="EMBL" id="BQKI01000004">
    <property type="protein sequence ID" value="GJM91809.1"/>
    <property type="molecule type" value="Genomic_DNA"/>
</dbReference>
<proteinExistence type="predicted"/>
<dbReference type="AlphaFoldDB" id="A0AAV5C2N8"/>
<reference evidence="2" key="2">
    <citation type="submission" date="2021-12" db="EMBL/GenBank/DDBJ databases">
        <title>Resequencing data analysis of finger millet.</title>
        <authorList>
            <person name="Hatakeyama M."/>
            <person name="Aluri S."/>
            <person name="Balachadran M.T."/>
            <person name="Sivarajan S.R."/>
            <person name="Poveda L."/>
            <person name="Shimizu-Inatsugi R."/>
            <person name="Schlapbach R."/>
            <person name="Sreeman S.M."/>
            <person name="Shimizu K.K."/>
        </authorList>
    </citation>
    <scope>NUCLEOTIDE SEQUENCE</scope>
</reference>
<reference evidence="2" key="1">
    <citation type="journal article" date="2018" name="DNA Res.">
        <title>Multiple hybrid de novo genome assembly of finger millet, an orphan allotetraploid crop.</title>
        <authorList>
            <person name="Hatakeyama M."/>
            <person name="Aluri S."/>
            <person name="Balachadran M.T."/>
            <person name="Sivarajan S.R."/>
            <person name="Patrignani A."/>
            <person name="Gruter S."/>
            <person name="Poveda L."/>
            <person name="Shimizu-Inatsugi R."/>
            <person name="Baeten J."/>
            <person name="Francoijs K.J."/>
            <person name="Nataraja K.N."/>
            <person name="Reddy Y.A.N."/>
            <person name="Phadnis S."/>
            <person name="Ravikumar R.L."/>
            <person name="Schlapbach R."/>
            <person name="Sreeman S.M."/>
            <person name="Shimizu K.K."/>
        </authorList>
    </citation>
    <scope>NUCLEOTIDE SEQUENCE</scope>
</reference>
<organism evidence="2 3">
    <name type="scientific">Eleusine coracana subsp. coracana</name>
    <dbReference type="NCBI Taxonomy" id="191504"/>
    <lineage>
        <taxon>Eukaryota</taxon>
        <taxon>Viridiplantae</taxon>
        <taxon>Streptophyta</taxon>
        <taxon>Embryophyta</taxon>
        <taxon>Tracheophyta</taxon>
        <taxon>Spermatophyta</taxon>
        <taxon>Magnoliopsida</taxon>
        <taxon>Liliopsida</taxon>
        <taxon>Poales</taxon>
        <taxon>Poaceae</taxon>
        <taxon>PACMAD clade</taxon>
        <taxon>Chloridoideae</taxon>
        <taxon>Cynodonteae</taxon>
        <taxon>Eleusininae</taxon>
        <taxon>Eleusine</taxon>
    </lineage>
</organism>
<feature type="region of interest" description="Disordered" evidence="1">
    <location>
        <begin position="45"/>
        <end position="83"/>
    </location>
</feature>
<sequence length="83" mass="8984">MVGRAHQVRRVEVDLGQNLEQLGDLGRRRRGEAGAVAPAQRDSLARPIWCSPGPVADPSSSTDASQPCTKQSWKWSRTASATN</sequence>
<name>A0AAV5C2N8_ELECO</name>
<evidence type="ECO:0000313" key="3">
    <source>
        <dbReference type="Proteomes" id="UP001054889"/>
    </source>
</evidence>
<protein>
    <submittedName>
        <fullName evidence="2">Uncharacterized protein</fullName>
    </submittedName>
</protein>
<evidence type="ECO:0000313" key="2">
    <source>
        <dbReference type="EMBL" id="GJM91809.1"/>
    </source>
</evidence>
<dbReference type="Proteomes" id="UP001054889">
    <property type="component" value="Unassembled WGS sequence"/>
</dbReference>
<feature type="compositionally biased region" description="Polar residues" evidence="1">
    <location>
        <begin position="58"/>
        <end position="83"/>
    </location>
</feature>
<comment type="caution">
    <text evidence="2">The sequence shown here is derived from an EMBL/GenBank/DDBJ whole genome shotgun (WGS) entry which is preliminary data.</text>
</comment>
<keyword evidence="3" id="KW-1185">Reference proteome</keyword>
<evidence type="ECO:0000256" key="1">
    <source>
        <dbReference type="SAM" id="MobiDB-lite"/>
    </source>
</evidence>